<accession>A0A1H2WEK4</accession>
<dbReference type="GO" id="GO:0009279">
    <property type="term" value="C:cell outer membrane"/>
    <property type="evidence" value="ECO:0007669"/>
    <property type="project" value="UniProtKB-SubCell"/>
</dbReference>
<evidence type="ECO:0000256" key="3">
    <source>
        <dbReference type="ARBA" id="ARBA00023237"/>
    </source>
</evidence>
<comment type="subcellular location">
    <subcellularLocation>
        <location evidence="1">Cell outer membrane</location>
    </subcellularLocation>
</comment>
<dbReference type="PROSITE" id="PS51123">
    <property type="entry name" value="OMPA_2"/>
    <property type="match status" value="1"/>
</dbReference>
<feature type="chain" id="PRO_5011644676" evidence="5">
    <location>
        <begin position="19"/>
        <end position="620"/>
    </location>
</feature>
<evidence type="ECO:0000256" key="4">
    <source>
        <dbReference type="PROSITE-ProRule" id="PRU00473"/>
    </source>
</evidence>
<reference evidence="7 8" key="1">
    <citation type="submission" date="2016-10" db="EMBL/GenBank/DDBJ databases">
        <authorList>
            <person name="de Groot N.N."/>
        </authorList>
    </citation>
    <scope>NUCLEOTIDE SEQUENCE [LARGE SCALE GENOMIC DNA]</scope>
    <source>
        <strain evidence="7 8">DSM 24956</strain>
    </source>
</reference>
<dbReference type="Proteomes" id="UP000199595">
    <property type="component" value="Unassembled WGS sequence"/>
</dbReference>
<dbReference type="Gene3D" id="3.30.1330.60">
    <property type="entry name" value="OmpA-like domain"/>
    <property type="match status" value="1"/>
</dbReference>
<dbReference type="CDD" id="cd07185">
    <property type="entry name" value="OmpA_C-like"/>
    <property type="match status" value="1"/>
</dbReference>
<dbReference type="SUPFAM" id="SSF82171">
    <property type="entry name" value="DPP6 N-terminal domain-like"/>
    <property type="match status" value="1"/>
</dbReference>
<proteinExistence type="predicted"/>
<sequence>MKKIALAVLLLTAIFTQAQEKEKEYKIFNTSINSKYAEVGVIYLSENNVLFASSKRDENDGAFKKNRRKNNKQLYLDLYNATISENGNLKQTKKFTNDINNKFFESDVCFTKDLKTVYFTWNNYYNTSKRKDSLNWKTLHIVKATINKNFQLSNIIDLPFNNEEYSVKSPMLNSDESKLYFVSDNPDNLGETDIYVVDILGNNKYSQPRNLGSKINTKEAELFPFIDSQNNLYFASTGHTNKNGFDIFKAERANNEFSNITKLPSPVNSKYDDFAFVINNQNNVGFFTSNRPEGKGDVDIYNFKIKEIEEEVIEEICLQSITGIILNKNNRQQLNNVQVFLYKDDKLIEGQTLEENKKFLFEVDCDATYKIKVQKDGFLPNEIKVTTSNVNNRKIGKKILLSPKNCIHKVKGLVVDINNNTPLNLASINIFKENILIDSIKVTNEAKFKLDLKCKANYKLVANQRDYLKDSVLINTNYNHGKIINKILSLKPNIEFVTVREQKMVKTNPIYFDLNKADIRTDAAIELNKVVDVLKKYPNIKIEVKSHTDSRAPDNYNLNLSNSRAQSTINYIAAQGIDLSRIYGKGYGETQLVNKCKNGAKCTEAQHQLNRRTEFVVIEE</sequence>
<keyword evidence="5" id="KW-0732">Signal</keyword>
<dbReference type="EMBL" id="FNNJ01000002">
    <property type="protein sequence ID" value="SDW79072.1"/>
    <property type="molecule type" value="Genomic_DNA"/>
</dbReference>
<dbReference type="PANTHER" id="PTHR30329">
    <property type="entry name" value="STATOR ELEMENT OF FLAGELLAR MOTOR COMPLEX"/>
    <property type="match status" value="1"/>
</dbReference>
<protein>
    <submittedName>
        <fullName evidence="7">OmpA family protein</fullName>
    </submittedName>
</protein>
<keyword evidence="3" id="KW-0998">Cell outer membrane</keyword>
<dbReference type="AlphaFoldDB" id="A0A1H2WEK4"/>
<evidence type="ECO:0000256" key="2">
    <source>
        <dbReference type="ARBA" id="ARBA00023136"/>
    </source>
</evidence>
<dbReference type="InterPro" id="IPR006665">
    <property type="entry name" value="OmpA-like"/>
</dbReference>
<evidence type="ECO:0000313" key="8">
    <source>
        <dbReference type="Proteomes" id="UP000199595"/>
    </source>
</evidence>
<dbReference type="STRING" id="762486.SAMN05444411_102180"/>
<dbReference type="OrthoDB" id="9782229at2"/>
<evidence type="ECO:0000259" key="6">
    <source>
        <dbReference type="PROSITE" id="PS51123"/>
    </source>
</evidence>
<feature type="signal peptide" evidence="5">
    <location>
        <begin position="1"/>
        <end position="18"/>
    </location>
</feature>
<dbReference type="Pfam" id="PF00691">
    <property type="entry name" value="OmpA"/>
    <property type="match status" value="1"/>
</dbReference>
<evidence type="ECO:0000256" key="1">
    <source>
        <dbReference type="ARBA" id="ARBA00004442"/>
    </source>
</evidence>
<dbReference type="InterPro" id="IPR036737">
    <property type="entry name" value="OmpA-like_sf"/>
</dbReference>
<dbReference type="PANTHER" id="PTHR30329:SF21">
    <property type="entry name" value="LIPOPROTEIN YIAD-RELATED"/>
    <property type="match status" value="1"/>
</dbReference>
<dbReference type="InterPro" id="IPR050330">
    <property type="entry name" value="Bact_OuterMem_StrucFunc"/>
</dbReference>
<feature type="domain" description="OmpA-like" evidence="6">
    <location>
        <begin position="499"/>
        <end position="620"/>
    </location>
</feature>
<name>A0A1H2WEK4_9FLAO</name>
<keyword evidence="2 4" id="KW-0472">Membrane</keyword>
<keyword evidence="8" id="KW-1185">Reference proteome</keyword>
<dbReference type="RefSeq" id="WP_090120911.1">
    <property type="nucleotide sequence ID" value="NZ_FNNJ01000002.1"/>
</dbReference>
<dbReference type="SUPFAM" id="SSF103088">
    <property type="entry name" value="OmpA-like"/>
    <property type="match status" value="1"/>
</dbReference>
<evidence type="ECO:0000256" key="5">
    <source>
        <dbReference type="SAM" id="SignalP"/>
    </source>
</evidence>
<dbReference type="InterPro" id="IPR006664">
    <property type="entry name" value="OMP_bac"/>
</dbReference>
<dbReference type="PRINTS" id="PR01021">
    <property type="entry name" value="OMPADOMAIN"/>
</dbReference>
<organism evidence="7 8">
    <name type="scientific">Lutibacter oricola</name>
    <dbReference type="NCBI Taxonomy" id="762486"/>
    <lineage>
        <taxon>Bacteria</taxon>
        <taxon>Pseudomonadati</taxon>
        <taxon>Bacteroidota</taxon>
        <taxon>Flavobacteriia</taxon>
        <taxon>Flavobacteriales</taxon>
        <taxon>Flavobacteriaceae</taxon>
        <taxon>Lutibacter</taxon>
    </lineage>
</organism>
<evidence type="ECO:0000313" key="7">
    <source>
        <dbReference type="EMBL" id="SDW79072.1"/>
    </source>
</evidence>
<gene>
    <name evidence="7" type="ORF">SAMN05444411_102180</name>
</gene>